<protein>
    <submittedName>
        <fullName evidence="4">Oxidoreductase</fullName>
    </submittedName>
</protein>
<dbReference type="PANTHER" id="PTHR13847:SF287">
    <property type="entry name" value="FAD-DEPENDENT OXIDOREDUCTASE DOMAIN-CONTAINING PROTEIN 1"/>
    <property type="match status" value="1"/>
</dbReference>
<gene>
    <name evidence="4" type="ORF">PPUN14671_39070</name>
</gene>
<evidence type="ECO:0000256" key="1">
    <source>
        <dbReference type="ARBA" id="ARBA00023002"/>
    </source>
</evidence>
<name>A0AA37RJZ6_PSEPU</name>
<dbReference type="PANTHER" id="PTHR13847">
    <property type="entry name" value="SARCOSINE DEHYDROGENASE-RELATED"/>
    <property type="match status" value="1"/>
</dbReference>
<sequence length="420" mass="46612">MAYQQNSSSKDASWQINLPQTETTPKQGTYDVVIIGGATMGACTAWFLASNPDFKGKVLVVEPDTTFAKSQTGASNNCMRQQFANPINVRIGQFAAEFVKSFRQNLGGDPAIPDLPIRNFGYLYLSDNTDLTSVLERDQKVQAENGAGTRMVDRKAIAAEYPFYRLDDIEAGSLNTQDEGYYNAPLMVEWLIKKSIERGVDYVRNKVVAIGRTGNKVTHVTLASGEVIKAGHIVNAAGTRAGQIAAMADLELDIQPKRRYTYIFRAKHPLDRDLPLTIDPTGVHFRQFGDDYLVGCPPLGEDETVDYDDFTAESGIWEKKIHPILSHRIPQFSDVEVIDSWIGHYDFNTFDYNVVIGPHDVVSNFHFSNGSSGHGSQQGPAVGRGIAEQIIYAEFRSLDLSPFLYARFAKGERVIERAVI</sequence>
<organism evidence="4 5">
    <name type="scientific">Pseudomonas putida</name>
    <name type="common">Arthrobacter siderocapsulatus</name>
    <dbReference type="NCBI Taxonomy" id="303"/>
    <lineage>
        <taxon>Bacteria</taxon>
        <taxon>Pseudomonadati</taxon>
        <taxon>Pseudomonadota</taxon>
        <taxon>Gammaproteobacteria</taxon>
        <taxon>Pseudomonadales</taxon>
        <taxon>Pseudomonadaceae</taxon>
        <taxon>Pseudomonas</taxon>
    </lineage>
</organism>
<dbReference type="RefSeq" id="WP_284356450.1">
    <property type="nucleotide sequence ID" value="NZ_BSKF01000013.1"/>
</dbReference>
<dbReference type="InterPro" id="IPR006076">
    <property type="entry name" value="FAD-dep_OxRdtase"/>
</dbReference>
<comment type="caution">
    <text evidence="4">The sequence shown here is derived from an EMBL/GenBank/DDBJ whole genome shotgun (WGS) entry which is preliminary data.</text>
</comment>
<feature type="region of interest" description="Disordered" evidence="2">
    <location>
        <begin position="1"/>
        <end position="21"/>
    </location>
</feature>
<dbReference type="Proteomes" id="UP001161257">
    <property type="component" value="Unassembled WGS sequence"/>
</dbReference>
<evidence type="ECO:0000313" key="5">
    <source>
        <dbReference type="Proteomes" id="UP001161257"/>
    </source>
</evidence>
<evidence type="ECO:0000256" key="2">
    <source>
        <dbReference type="SAM" id="MobiDB-lite"/>
    </source>
</evidence>
<dbReference type="Pfam" id="PF01266">
    <property type="entry name" value="DAO"/>
    <property type="match status" value="1"/>
</dbReference>
<evidence type="ECO:0000259" key="3">
    <source>
        <dbReference type="Pfam" id="PF01266"/>
    </source>
</evidence>
<dbReference type="Gene3D" id="3.50.50.60">
    <property type="entry name" value="FAD/NAD(P)-binding domain"/>
    <property type="match status" value="1"/>
</dbReference>
<dbReference type="GO" id="GO:0016491">
    <property type="term" value="F:oxidoreductase activity"/>
    <property type="evidence" value="ECO:0007669"/>
    <property type="project" value="UniProtKB-KW"/>
</dbReference>
<evidence type="ECO:0000313" key="4">
    <source>
        <dbReference type="EMBL" id="GLO37071.1"/>
    </source>
</evidence>
<accession>A0AA37RJZ6</accession>
<dbReference type="InterPro" id="IPR036188">
    <property type="entry name" value="FAD/NAD-bd_sf"/>
</dbReference>
<dbReference type="SUPFAM" id="SSF51905">
    <property type="entry name" value="FAD/NAD(P)-binding domain"/>
    <property type="match status" value="1"/>
</dbReference>
<dbReference type="Gene3D" id="3.30.9.10">
    <property type="entry name" value="D-Amino Acid Oxidase, subunit A, domain 2"/>
    <property type="match status" value="1"/>
</dbReference>
<dbReference type="AlphaFoldDB" id="A0AA37RJZ6"/>
<dbReference type="GO" id="GO:0032981">
    <property type="term" value="P:mitochondrial respiratory chain complex I assembly"/>
    <property type="evidence" value="ECO:0007669"/>
    <property type="project" value="TreeGrafter"/>
</dbReference>
<keyword evidence="1" id="KW-0560">Oxidoreductase</keyword>
<feature type="domain" description="FAD dependent oxidoreductase" evidence="3">
    <location>
        <begin position="31"/>
        <end position="388"/>
    </location>
</feature>
<reference evidence="4" key="1">
    <citation type="submission" date="2023-01" db="EMBL/GenBank/DDBJ databases">
        <title>Whole-genome sequence of Pseudomonas putida NBRC 14671.</title>
        <authorList>
            <person name="Morohoshi T."/>
            <person name="Someya N."/>
        </authorList>
    </citation>
    <scope>NUCLEOTIDE SEQUENCE</scope>
    <source>
        <strain evidence="4">NBRC 14671</strain>
    </source>
</reference>
<dbReference type="EMBL" id="BSKJ01000009">
    <property type="protein sequence ID" value="GLO37071.1"/>
    <property type="molecule type" value="Genomic_DNA"/>
</dbReference>
<dbReference type="GO" id="GO:0005737">
    <property type="term" value="C:cytoplasm"/>
    <property type="evidence" value="ECO:0007669"/>
    <property type="project" value="TreeGrafter"/>
</dbReference>
<proteinExistence type="predicted"/>